<dbReference type="KEGG" id="alq:C7Y71_010535"/>
<reference evidence="2 3" key="1">
    <citation type="submission" date="2018-11" db="EMBL/GenBank/DDBJ databases">
        <authorList>
            <person name="Na S.W."/>
            <person name="Baik M."/>
        </authorList>
    </citation>
    <scope>NUCLEOTIDE SEQUENCE [LARGE SCALE GENOMIC DNA]</scope>
    <source>
        <strain evidence="2 3">E39</strain>
    </source>
</reference>
<dbReference type="AlphaFoldDB" id="A0A5P8E8Y8"/>
<dbReference type="InterPro" id="IPR029044">
    <property type="entry name" value="Nucleotide-diphossugar_trans"/>
</dbReference>
<dbReference type="Gene3D" id="3.90.550.10">
    <property type="entry name" value="Spore Coat Polysaccharide Biosynthesis Protein SpsA, Chain A"/>
    <property type="match status" value="1"/>
</dbReference>
<evidence type="ECO:0000313" key="2">
    <source>
        <dbReference type="EMBL" id="QFQ13414.1"/>
    </source>
</evidence>
<sequence>MTFSIVIPTYNGERYIEEALLSALNQTRPANEIIISDDNSSDKTLSISEKYADKIKIYKNEAGPSGFVNGWNNAIKYATCEYISILHQDDLLAPTFLEEAEKALTAHPECKHFFVPCNYIDENGKITKEPNYCTNRIIVYSAEEYIDAYINLGTPHVHRCPGVITHRDIFKVCKYRKEAGMIADDDFFFRVGRYTPVLGLMKPLSSYRLHKESESGHLSSAKMESTLVVNHIFLIEELLKQEDNSKTLLNYLIKSTQKHSFHEYIWCFRNKDDEMHRESCTHRKKMRELGIKWSFKRRTLAFILDILGFKLSCSLAQKIF</sequence>
<dbReference type="PANTHER" id="PTHR22916:SF3">
    <property type="entry name" value="UDP-GLCNAC:BETAGAL BETA-1,3-N-ACETYLGLUCOSAMINYLTRANSFERASE-LIKE PROTEIN 1"/>
    <property type="match status" value="1"/>
</dbReference>
<dbReference type="Proteomes" id="UP000249375">
    <property type="component" value="Chromosome"/>
</dbReference>
<evidence type="ECO:0000313" key="3">
    <source>
        <dbReference type="Proteomes" id="UP000249375"/>
    </source>
</evidence>
<gene>
    <name evidence="2" type="ORF">C7Y71_010535</name>
</gene>
<feature type="domain" description="Glycosyltransferase 2-like" evidence="1">
    <location>
        <begin position="4"/>
        <end position="109"/>
    </location>
</feature>
<proteinExistence type="predicted"/>
<dbReference type="InterPro" id="IPR001173">
    <property type="entry name" value="Glyco_trans_2-like"/>
</dbReference>
<dbReference type="RefSeq" id="WP_111897644.1">
    <property type="nucleotide sequence ID" value="NZ_CP033459.1"/>
</dbReference>
<dbReference type="SUPFAM" id="SSF53448">
    <property type="entry name" value="Nucleotide-diphospho-sugar transferases"/>
    <property type="match status" value="1"/>
</dbReference>
<evidence type="ECO:0000259" key="1">
    <source>
        <dbReference type="Pfam" id="PF00535"/>
    </source>
</evidence>
<organism evidence="2 3">
    <name type="scientific">Pseudoprevotella muciniphila</name>
    <dbReference type="NCBI Taxonomy" id="2133944"/>
    <lineage>
        <taxon>Bacteria</taxon>
        <taxon>Pseudomonadati</taxon>
        <taxon>Bacteroidota</taxon>
        <taxon>Bacteroidia</taxon>
        <taxon>Bacteroidales</taxon>
        <taxon>Prevotellaceae</taxon>
        <taxon>Pseudoprevotella</taxon>
    </lineage>
</organism>
<keyword evidence="3" id="KW-1185">Reference proteome</keyword>
<name>A0A5P8E8Y8_9BACT</name>
<dbReference type="OrthoDB" id="9815829at2"/>
<dbReference type="Pfam" id="PF00535">
    <property type="entry name" value="Glycos_transf_2"/>
    <property type="match status" value="1"/>
</dbReference>
<protein>
    <submittedName>
        <fullName evidence="2">Glycosyltransferase</fullName>
    </submittedName>
</protein>
<dbReference type="PANTHER" id="PTHR22916">
    <property type="entry name" value="GLYCOSYLTRANSFERASE"/>
    <property type="match status" value="1"/>
</dbReference>
<dbReference type="EMBL" id="CP033459">
    <property type="protein sequence ID" value="QFQ13414.1"/>
    <property type="molecule type" value="Genomic_DNA"/>
</dbReference>
<keyword evidence="2" id="KW-0808">Transferase</keyword>
<dbReference type="GO" id="GO:0016758">
    <property type="term" value="F:hexosyltransferase activity"/>
    <property type="evidence" value="ECO:0007669"/>
    <property type="project" value="UniProtKB-ARBA"/>
</dbReference>
<accession>A0A5P8E8Y8</accession>